<dbReference type="GeneID" id="71993035"/>
<name>A0A9Q8PKK3_PASFU</name>
<proteinExistence type="predicted"/>
<reference evidence="2" key="2">
    <citation type="journal article" date="2022" name="Microb. Genom.">
        <title>A chromosome-scale genome assembly of the tomato pathogen Cladosporium fulvum reveals a compartmentalized genome architecture and the presence of a dispensable chromosome.</title>
        <authorList>
            <person name="Zaccaron A.Z."/>
            <person name="Chen L.H."/>
            <person name="Samaras A."/>
            <person name="Stergiopoulos I."/>
        </authorList>
    </citation>
    <scope>NUCLEOTIDE SEQUENCE</scope>
    <source>
        <strain evidence="2">Race5_Kim</strain>
    </source>
</reference>
<dbReference type="RefSeq" id="XP_047768488.1">
    <property type="nucleotide sequence ID" value="XM_047912305.1"/>
</dbReference>
<protein>
    <submittedName>
        <fullName evidence="2">Uncharacterized protein</fullName>
    </submittedName>
</protein>
<organism evidence="2 3">
    <name type="scientific">Passalora fulva</name>
    <name type="common">Tomato leaf mold</name>
    <name type="synonym">Cladosporium fulvum</name>
    <dbReference type="NCBI Taxonomy" id="5499"/>
    <lineage>
        <taxon>Eukaryota</taxon>
        <taxon>Fungi</taxon>
        <taxon>Dikarya</taxon>
        <taxon>Ascomycota</taxon>
        <taxon>Pezizomycotina</taxon>
        <taxon>Dothideomycetes</taxon>
        <taxon>Dothideomycetidae</taxon>
        <taxon>Mycosphaerellales</taxon>
        <taxon>Mycosphaerellaceae</taxon>
        <taxon>Fulvia</taxon>
    </lineage>
</organism>
<reference evidence="2" key="1">
    <citation type="submission" date="2021-12" db="EMBL/GenBank/DDBJ databases">
        <authorList>
            <person name="Zaccaron A."/>
            <person name="Stergiopoulos I."/>
        </authorList>
    </citation>
    <scope>NUCLEOTIDE SEQUENCE</scope>
    <source>
        <strain evidence="2">Race5_Kim</strain>
    </source>
</reference>
<gene>
    <name evidence="2" type="ORF">CLAFUR5_13157</name>
</gene>
<dbReference type="OrthoDB" id="10582487at2759"/>
<keyword evidence="1" id="KW-0732">Signal</keyword>
<feature type="chain" id="PRO_5040497170" evidence="1">
    <location>
        <begin position="22"/>
        <end position="132"/>
    </location>
</feature>
<evidence type="ECO:0000313" key="3">
    <source>
        <dbReference type="Proteomes" id="UP000756132"/>
    </source>
</evidence>
<evidence type="ECO:0000313" key="2">
    <source>
        <dbReference type="EMBL" id="UJO24122.1"/>
    </source>
</evidence>
<evidence type="ECO:0000256" key="1">
    <source>
        <dbReference type="SAM" id="SignalP"/>
    </source>
</evidence>
<dbReference type="Proteomes" id="UP000756132">
    <property type="component" value="Chromosome 11"/>
</dbReference>
<dbReference type="EMBL" id="CP090173">
    <property type="protein sequence ID" value="UJO24122.1"/>
    <property type="molecule type" value="Genomic_DNA"/>
</dbReference>
<keyword evidence="3" id="KW-1185">Reference proteome</keyword>
<sequence length="132" mass="14056">MARITAILALASGILLPVTKAWVVALINDNNCNTAAAYYSYHGEGMGNCIKVGDNVDNCLYVANGGNEGCGSQNLITKSNMGMTMADGTQCFMGQDNRCSMNQMFSFGCSLPAAVQPATALESEFYVQCWDV</sequence>
<feature type="signal peptide" evidence="1">
    <location>
        <begin position="1"/>
        <end position="21"/>
    </location>
</feature>
<dbReference type="AlphaFoldDB" id="A0A9Q8PKK3"/>
<dbReference type="KEGG" id="ffu:CLAFUR5_13157"/>
<accession>A0A9Q8PKK3</accession>